<evidence type="ECO:0000313" key="4">
    <source>
        <dbReference type="Proteomes" id="UP000772434"/>
    </source>
</evidence>
<gene>
    <name evidence="3" type="ORF">BDP27DRAFT_1366988</name>
</gene>
<evidence type="ECO:0000259" key="2">
    <source>
        <dbReference type="PROSITE" id="PS50157"/>
    </source>
</evidence>
<proteinExistence type="predicted"/>
<dbReference type="InterPro" id="IPR013087">
    <property type="entry name" value="Znf_C2H2_type"/>
</dbReference>
<evidence type="ECO:0000313" key="3">
    <source>
        <dbReference type="EMBL" id="KAF9064696.1"/>
    </source>
</evidence>
<keyword evidence="4" id="KW-1185">Reference proteome</keyword>
<dbReference type="GO" id="GO:0008270">
    <property type="term" value="F:zinc ion binding"/>
    <property type="evidence" value="ECO:0007669"/>
    <property type="project" value="UniProtKB-KW"/>
</dbReference>
<dbReference type="PROSITE" id="PS50157">
    <property type="entry name" value="ZINC_FINGER_C2H2_2"/>
    <property type="match status" value="1"/>
</dbReference>
<keyword evidence="1" id="KW-0479">Metal-binding</keyword>
<dbReference type="Proteomes" id="UP000772434">
    <property type="component" value="Unassembled WGS sequence"/>
</dbReference>
<evidence type="ECO:0000256" key="1">
    <source>
        <dbReference type="PROSITE-ProRule" id="PRU00042"/>
    </source>
</evidence>
<accession>A0A9P5U397</accession>
<keyword evidence="1" id="KW-0863">Zinc-finger</keyword>
<organism evidence="3 4">
    <name type="scientific">Rhodocollybia butyracea</name>
    <dbReference type="NCBI Taxonomy" id="206335"/>
    <lineage>
        <taxon>Eukaryota</taxon>
        <taxon>Fungi</taxon>
        <taxon>Dikarya</taxon>
        <taxon>Basidiomycota</taxon>
        <taxon>Agaricomycotina</taxon>
        <taxon>Agaricomycetes</taxon>
        <taxon>Agaricomycetidae</taxon>
        <taxon>Agaricales</taxon>
        <taxon>Marasmiineae</taxon>
        <taxon>Omphalotaceae</taxon>
        <taxon>Rhodocollybia</taxon>
    </lineage>
</organism>
<sequence length="130" mass="14755">MNSVWACLVCGKAFTRPGDRERHIKAVKDIAHRQYYLRQTESHMARISETVNRVMVSHQAVSRQAGPAQRAQALQPALFHDAVPNAMDLDHDENKKYEDVEGEDYNFELEAYGLDDGHQACRSILSTEVV</sequence>
<comment type="caution">
    <text evidence="3">The sequence shown here is derived from an EMBL/GenBank/DDBJ whole genome shotgun (WGS) entry which is preliminary data.</text>
</comment>
<keyword evidence="1" id="KW-0862">Zinc</keyword>
<dbReference type="EMBL" id="JADNRY010000117">
    <property type="protein sequence ID" value="KAF9064696.1"/>
    <property type="molecule type" value="Genomic_DNA"/>
</dbReference>
<reference evidence="3" key="1">
    <citation type="submission" date="2020-11" db="EMBL/GenBank/DDBJ databases">
        <authorList>
            <consortium name="DOE Joint Genome Institute"/>
            <person name="Ahrendt S."/>
            <person name="Riley R."/>
            <person name="Andreopoulos W."/>
            <person name="Labutti K."/>
            <person name="Pangilinan J."/>
            <person name="Ruiz-Duenas F.J."/>
            <person name="Barrasa J.M."/>
            <person name="Sanchez-Garcia M."/>
            <person name="Camarero S."/>
            <person name="Miyauchi S."/>
            <person name="Serrano A."/>
            <person name="Linde D."/>
            <person name="Babiker R."/>
            <person name="Drula E."/>
            <person name="Ayuso-Fernandez I."/>
            <person name="Pacheco R."/>
            <person name="Padilla G."/>
            <person name="Ferreira P."/>
            <person name="Barriuso J."/>
            <person name="Kellner H."/>
            <person name="Castanera R."/>
            <person name="Alfaro M."/>
            <person name="Ramirez L."/>
            <person name="Pisabarro A.G."/>
            <person name="Kuo A."/>
            <person name="Tritt A."/>
            <person name="Lipzen A."/>
            <person name="He G."/>
            <person name="Yan M."/>
            <person name="Ng V."/>
            <person name="Cullen D."/>
            <person name="Martin F."/>
            <person name="Rosso M.-N."/>
            <person name="Henrissat B."/>
            <person name="Hibbett D."/>
            <person name="Martinez A.T."/>
            <person name="Grigoriev I.V."/>
        </authorList>
    </citation>
    <scope>NUCLEOTIDE SEQUENCE</scope>
    <source>
        <strain evidence="3">AH 40177</strain>
    </source>
</reference>
<name>A0A9P5U397_9AGAR</name>
<feature type="domain" description="C2H2-type" evidence="2">
    <location>
        <begin position="5"/>
        <end position="32"/>
    </location>
</feature>
<dbReference type="AlphaFoldDB" id="A0A9P5U397"/>
<protein>
    <recommendedName>
        <fullName evidence="2">C2H2-type domain-containing protein</fullName>
    </recommendedName>
</protein>